<dbReference type="AlphaFoldDB" id="A0A8J2RD62"/>
<accession>A0A8J2RD62</accession>
<keyword evidence="1" id="KW-0175">Coiled coil</keyword>
<dbReference type="Proteomes" id="UP000789390">
    <property type="component" value="Unassembled WGS sequence"/>
</dbReference>
<reference evidence="3" key="1">
    <citation type="submission" date="2021-11" db="EMBL/GenBank/DDBJ databases">
        <authorList>
            <person name="Schell T."/>
        </authorList>
    </citation>
    <scope>NUCLEOTIDE SEQUENCE</scope>
    <source>
        <strain evidence="3">M5</strain>
    </source>
</reference>
<gene>
    <name evidence="3" type="ORF">DGAL_LOCUS1445</name>
</gene>
<evidence type="ECO:0000256" key="1">
    <source>
        <dbReference type="SAM" id="Coils"/>
    </source>
</evidence>
<feature type="signal peptide" evidence="2">
    <location>
        <begin position="1"/>
        <end position="16"/>
    </location>
</feature>
<comment type="caution">
    <text evidence="3">The sequence shown here is derived from an EMBL/GenBank/DDBJ whole genome shotgun (WGS) entry which is preliminary data.</text>
</comment>
<keyword evidence="2" id="KW-0732">Signal</keyword>
<dbReference type="EMBL" id="CAKKLH010000016">
    <property type="protein sequence ID" value="CAH0099315.1"/>
    <property type="molecule type" value="Genomic_DNA"/>
</dbReference>
<feature type="coiled-coil region" evidence="1">
    <location>
        <begin position="241"/>
        <end position="293"/>
    </location>
</feature>
<keyword evidence="4" id="KW-1185">Reference proteome</keyword>
<feature type="chain" id="PRO_5035205681" evidence="2">
    <location>
        <begin position="17"/>
        <end position="332"/>
    </location>
</feature>
<evidence type="ECO:0000313" key="3">
    <source>
        <dbReference type="EMBL" id="CAH0099315.1"/>
    </source>
</evidence>
<sequence length="332" mass="38860">MLLKFCLALLVTLSSATLNQHQYRHPWDMENDHQDPPSVIYVLPDSEFKKYQTKNLQTPVQEENPNRENHGWGKFQIHPRYSQNPSSINAMTPNFNPIHYPTHQLQTPVQKGVMSGEMWNKSPNRFQIQPLHHWETENYRHQNPSSNNAITLKFNLVHYPSQEMLQEQSKIGDISKKDSLDQKIEKCQVINSKLVVVSEKKCQDLEEMLSLSKKKETEFAKENEVLSAKVKNKNNSDKIILDSEKKKYKELEEHSNKKEIEFAKEIEKLNTNIEKLMQKNKNQEEQLTGYKDKLTVLSSAFKRNFSQELINSKLLVESEKEEIPRPGGRFKE</sequence>
<name>A0A8J2RD62_9CRUS</name>
<organism evidence="3 4">
    <name type="scientific">Daphnia galeata</name>
    <dbReference type="NCBI Taxonomy" id="27404"/>
    <lineage>
        <taxon>Eukaryota</taxon>
        <taxon>Metazoa</taxon>
        <taxon>Ecdysozoa</taxon>
        <taxon>Arthropoda</taxon>
        <taxon>Crustacea</taxon>
        <taxon>Branchiopoda</taxon>
        <taxon>Diplostraca</taxon>
        <taxon>Cladocera</taxon>
        <taxon>Anomopoda</taxon>
        <taxon>Daphniidae</taxon>
        <taxon>Daphnia</taxon>
    </lineage>
</organism>
<protein>
    <submittedName>
        <fullName evidence="3">Uncharacterized protein</fullName>
    </submittedName>
</protein>
<proteinExistence type="predicted"/>
<evidence type="ECO:0000256" key="2">
    <source>
        <dbReference type="SAM" id="SignalP"/>
    </source>
</evidence>
<evidence type="ECO:0000313" key="4">
    <source>
        <dbReference type="Proteomes" id="UP000789390"/>
    </source>
</evidence>